<comment type="caution">
    <text evidence="2">The sequence shown here is derived from an EMBL/GenBank/DDBJ whole genome shotgun (WGS) entry which is preliminary data.</text>
</comment>
<evidence type="ECO:0000313" key="2">
    <source>
        <dbReference type="EMBL" id="GJT70904.1"/>
    </source>
</evidence>
<dbReference type="EMBL" id="BQNB010018122">
    <property type="protein sequence ID" value="GJT70904.1"/>
    <property type="molecule type" value="Genomic_DNA"/>
</dbReference>
<reference evidence="2" key="2">
    <citation type="submission" date="2022-01" db="EMBL/GenBank/DDBJ databases">
        <authorList>
            <person name="Yamashiro T."/>
            <person name="Shiraishi A."/>
            <person name="Satake H."/>
            <person name="Nakayama K."/>
        </authorList>
    </citation>
    <scope>NUCLEOTIDE SEQUENCE</scope>
</reference>
<reference evidence="2" key="1">
    <citation type="journal article" date="2022" name="Int. J. Mol. Sci.">
        <title>Draft Genome of Tanacetum Coccineum: Genomic Comparison of Closely Related Tanacetum-Family Plants.</title>
        <authorList>
            <person name="Yamashiro T."/>
            <person name="Shiraishi A."/>
            <person name="Nakayama K."/>
            <person name="Satake H."/>
        </authorList>
    </citation>
    <scope>NUCLEOTIDE SEQUENCE</scope>
</reference>
<protein>
    <submittedName>
        <fullName evidence="2">Uncharacterized protein</fullName>
    </submittedName>
</protein>
<gene>
    <name evidence="2" type="ORF">Tco_1030190</name>
</gene>
<feature type="non-terminal residue" evidence="2">
    <location>
        <position position="147"/>
    </location>
</feature>
<feature type="transmembrane region" description="Helical" evidence="1">
    <location>
        <begin position="12"/>
        <end position="32"/>
    </location>
</feature>
<dbReference type="Proteomes" id="UP001151760">
    <property type="component" value="Unassembled WGS sequence"/>
</dbReference>
<keyword evidence="1" id="KW-0812">Transmembrane</keyword>
<keyword evidence="1" id="KW-1133">Transmembrane helix</keyword>
<accession>A0ABQ5G653</accession>
<keyword evidence="3" id="KW-1185">Reference proteome</keyword>
<evidence type="ECO:0000313" key="3">
    <source>
        <dbReference type="Proteomes" id="UP001151760"/>
    </source>
</evidence>
<evidence type="ECO:0000256" key="1">
    <source>
        <dbReference type="SAM" id="Phobius"/>
    </source>
</evidence>
<keyword evidence="1" id="KW-0472">Membrane</keyword>
<organism evidence="2 3">
    <name type="scientific">Tanacetum coccineum</name>
    <dbReference type="NCBI Taxonomy" id="301880"/>
    <lineage>
        <taxon>Eukaryota</taxon>
        <taxon>Viridiplantae</taxon>
        <taxon>Streptophyta</taxon>
        <taxon>Embryophyta</taxon>
        <taxon>Tracheophyta</taxon>
        <taxon>Spermatophyta</taxon>
        <taxon>Magnoliopsida</taxon>
        <taxon>eudicotyledons</taxon>
        <taxon>Gunneridae</taxon>
        <taxon>Pentapetalae</taxon>
        <taxon>asterids</taxon>
        <taxon>campanulids</taxon>
        <taxon>Asterales</taxon>
        <taxon>Asteraceae</taxon>
        <taxon>Asteroideae</taxon>
        <taxon>Anthemideae</taxon>
        <taxon>Anthemidinae</taxon>
        <taxon>Tanacetum</taxon>
    </lineage>
</organism>
<proteinExistence type="predicted"/>
<sequence length="147" mass="16793">MLVKSEILYDFPRFFGVLVAELTATGMVNLTFKMNRDMIIENLDLEPKINAIERDFLDPSRWKELSKETGSKILPSGDGSCRKTFNPIASLIGEDDRECVCMCEIQIVVRKKVNSRYVVKNVLIGCRGAYVRNEGDKRYNKYKESAS</sequence>
<name>A0ABQ5G653_9ASTR</name>